<organism evidence="1 2">
    <name type="scientific">Mucilaginibacter psychrotolerans</name>
    <dbReference type="NCBI Taxonomy" id="1524096"/>
    <lineage>
        <taxon>Bacteria</taxon>
        <taxon>Pseudomonadati</taxon>
        <taxon>Bacteroidota</taxon>
        <taxon>Sphingobacteriia</taxon>
        <taxon>Sphingobacteriales</taxon>
        <taxon>Sphingobacteriaceae</taxon>
        <taxon>Mucilaginibacter</taxon>
    </lineage>
</organism>
<comment type="caution">
    <text evidence="1">The sequence shown here is derived from an EMBL/GenBank/DDBJ whole genome shotgun (WGS) entry which is preliminary data.</text>
</comment>
<dbReference type="AlphaFoldDB" id="A0A4Y8S856"/>
<dbReference type="RefSeq" id="WP_133234311.1">
    <property type="nucleotide sequence ID" value="NZ_SOZE01000026.1"/>
</dbReference>
<dbReference type="OrthoDB" id="798138at2"/>
<dbReference type="Proteomes" id="UP000297540">
    <property type="component" value="Unassembled WGS sequence"/>
</dbReference>
<accession>A0A4Y8S856</accession>
<dbReference type="EMBL" id="SOZE01000026">
    <property type="protein sequence ID" value="TFF34805.1"/>
    <property type="molecule type" value="Genomic_DNA"/>
</dbReference>
<gene>
    <name evidence="1" type="ORF">E2R66_20695</name>
</gene>
<evidence type="ECO:0000313" key="1">
    <source>
        <dbReference type="EMBL" id="TFF34805.1"/>
    </source>
</evidence>
<evidence type="ECO:0000313" key="2">
    <source>
        <dbReference type="Proteomes" id="UP000297540"/>
    </source>
</evidence>
<reference evidence="1 2" key="1">
    <citation type="journal article" date="2017" name="Int. J. Syst. Evol. Microbiol.">
        <title>Mucilaginibacterpsychrotolerans sp. nov., isolated from peatlands.</title>
        <authorList>
            <person name="Deng Y."/>
            <person name="Shen L."/>
            <person name="Xu B."/>
            <person name="Liu Y."/>
            <person name="Gu Z."/>
            <person name="Liu H."/>
            <person name="Zhou Y."/>
        </authorList>
    </citation>
    <scope>NUCLEOTIDE SEQUENCE [LARGE SCALE GENOMIC DNA]</scope>
    <source>
        <strain evidence="1 2">NH7-4</strain>
    </source>
</reference>
<proteinExistence type="predicted"/>
<sequence length="155" mass="17599">MCYVTGYTLVIPLSQNNLDKTAGAVKAGQQLNPFAGFDFTKGNWQAFIVVSPSDFTDLHPSIQHHGCIKTGDRKVLMRMKKDWKFRAIGGDMATFQSTFYVVRNHKVMFESGIVLDKQRQGLQNPQYGWMEPVDAAEIISTCKQFKAVYWPIVFL</sequence>
<keyword evidence="2" id="KW-1185">Reference proteome</keyword>
<name>A0A4Y8S856_9SPHI</name>
<protein>
    <submittedName>
        <fullName evidence="1">Uncharacterized protein</fullName>
    </submittedName>
</protein>